<dbReference type="Pfam" id="PF04542">
    <property type="entry name" value="Sigma70_r2"/>
    <property type="match status" value="1"/>
</dbReference>
<evidence type="ECO:0000256" key="1">
    <source>
        <dbReference type="ARBA" id="ARBA00010641"/>
    </source>
</evidence>
<evidence type="ECO:0000256" key="3">
    <source>
        <dbReference type="ARBA" id="ARBA00023082"/>
    </source>
</evidence>
<dbReference type="Proteomes" id="UP000612899">
    <property type="component" value="Unassembled WGS sequence"/>
</dbReference>
<comment type="caution">
    <text evidence="8">The sequence shown here is derived from an EMBL/GenBank/DDBJ whole genome shotgun (WGS) entry which is preliminary data.</text>
</comment>
<keyword evidence="9" id="KW-1185">Reference proteome</keyword>
<dbReference type="InterPro" id="IPR007627">
    <property type="entry name" value="RNA_pol_sigma70_r2"/>
</dbReference>
<dbReference type="SUPFAM" id="SSF88946">
    <property type="entry name" value="Sigma2 domain of RNA polymerase sigma factors"/>
    <property type="match status" value="1"/>
</dbReference>
<dbReference type="SUPFAM" id="SSF88659">
    <property type="entry name" value="Sigma3 and sigma4 domains of RNA polymerase sigma factors"/>
    <property type="match status" value="1"/>
</dbReference>
<reference evidence="8" key="1">
    <citation type="submission" date="2021-01" db="EMBL/GenBank/DDBJ databases">
        <title>Whole genome shotgun sequence of Rhizocola hellebori NBRC 109834.</title>
        <authorList>
            <person name="Komaki H."/>
            <person name="Tamura T."/>
        </authorList>
    </citation>
    <scope>NUCLEOTIDE SEQUENCE</scope>
    <source>
        <strain evidence="8">NBRC 109834</strain>
    </source>
</reference>
<protein>
    <submittedName>
        <fullName evidence="8">DNA-directed RNA polymerase sigma-70 factor</fullName>
    </submittedName>
</protein>
<evidence type="ECO:0000256" key="2">
    <source>
        <dbReference type="ARBA" id="ARBA00023015"/>
    </source>
</evidence>
<feature type="domain" description="RNA polymerase sigma factor 70 region 4 type 2" evidence="7">
    <location>
        <begin position="98"/>
        <end position="149"/>
    </location>
</feature>
<comment type="similarity">
    <text evidence="1">Belongs to the sigma-70 factor family. ECF subfamily.</text>
</comment>
<sequence length="161" mass="18209">MTWESDYSDYFAVRAASLRRLAYGLCGDWHLAEDLTQHAFLQLYRHWKRIEPATLDAYSRRIVVNAFLSDRRLRRREHVVSQPPDRATPEPATGPELDIRAALTQLPPRQRALIVLRHLEDISVAEAAALLGITEGTVKSQTARGLDKLRAALAVPVMRGE</sequence>
<dbReference type="Gene3D" id="1.10.1740.10">
    <property type="match status" value="1"/>
</dbReference>
<dbReference type="InterPro" id="IPR014325">
    <property type="entry name" value="RNA_pol_sigma-E_actinobac"/>
</dbReference>
<dbReference type="GO" id="GO:0003677">
    <property type="term" value="F:DNA binding"/>
    <property type="evidence" value="ECO:0007669"/>
    <property type="project" value="UniProtKB-KW"/>
</dbReference>
<evidence type="ECO:0000313" key="9">
    <source>
        <dbReference type="Proteomes" id="UP000612899"/>
    </source>
</evidence>
<dbReference type="NCBIfam" id="TIGR02937">
    <property type="entry name" value="sigma70-ECF"/>
    <property type="match status" value="1"/>
</dbReference>
<dbReference type="InterPro" id="IPR013324">
    <property type="entry name" value="RNA_pol_sigma_r3/r4-like"/>
</dbReference>
<keyword evidence="5" id="KW-0804">Transcription</keyword>
<dbReference type="PANTHER" id="PTHR43133">
    <property type="entry name" value="RNA POLYMERASE ECF-TYPE SIGMA FACTO"/>
    <property type="match status" value="1"/>
</dbReference>
<dbReference type="GO" id="GO:0016987">
    <property type="term" value="F:sigma factor activity"/>
    <property type="evidence" value="ECO:0007669"/>
    <property type="project" value="UniProtKB-KW"/>
</dbReference>
<dbReference type="InterPro" id="IPR013325">
    <property type="entry name" value="RNA_pol_sigma_r2"/>
</dbReference>
<dbReference type="InterPro" id="IPR013249">
    <property type="entry name" value="RNA_pol_sigma70_r4_t2"/>
</dbReference>
<dbReference type="GO" id="GO:0006352">
    <property type="term" value="P:DNA-templated transcription initiation"/>
    <property type="evidence" value="ECO:0007669"/>
    <property type="project" value="InterPro"/>
</dbReference>
<dbReference type="RefSeq" id="WP_203913279.1">
    <property type="nucleotide sequence ID" value="NZ_BONY01000070.1"/>
</dbReference>
<dbReference type="NCBIfam" id="TIGR02983">
    <property type="entry name" value="SigE-fam_strep"/>
    <property type="match status" value="1"/>
</dbReference>
<evidence type="ECO:0000259" key="6">
    <source>
        <dbReference type="Pfam" id="PF04542"/>
    </source>
</evidence>
<dbReference type="InterPro" id="IPR039425">
    <property type="entry name" value="RNA_pol_sigma-70-like"/>
</dbReference>
<dbReference type="Gene3D" id="1.10.10.10">
    <property type="entry name" value="Winged helix-like DNA-binding domain superfamily/Winged helix DNA-binding domain"/>
    <property type="match status" value="1"/>
</dbReference>
<accession>A0A8J3VJL6</accession>
<name>A0A8J3VJL6_9ACTN</name>
<dbReference type="GO" id="GO:0000428">
    <property type="term" value="C:DNA-directed RNA polymerase complex"/>
    <property type="evidence" value="ECO:0007669"/>
    <property type="project" value="UniProtKB-KW"/>
</dbReference>
<evidence type="ECO:0000259" key="7">
    <source>
        <dbReference type="Pfam" id="PF08281"/>
    </source>
</evidence>
<keyword evidence="2" id="KW-0805">Transcription regulation</keyword>
<dbReference type="EMBL" id="BONY01000070">
    <property type="protein sequence ID" value="GIH09549.1"/>
    <property type="molecule type" value="Genomic_DNA"/>
</dbReference>
<gene>
    <name evidence="8" type="primary">rpoE_24</name>
    <name evidence="8" type="ORF">Rhe02_76160</name>
</gene>
<keyword evidence="4" id="KW-0238">DNA-binding</keyword>
<keyword evidence="8" id="KW-0240">DNA-directed RNA polymerase</keyword>
<dbReference type="InterPro" id="IPR014284">
    <property type="entry name" value="RNA_pol_sigma-70_dom"/>
</dbReference>
<evidence type="ECO:0000256" key="5">
    <source>
        <dbReference type="ARBA" id="ARBA00023163"/>
    </source>
</evidence>
<dbReference type="Pfam" id="PF08281">
    <property type="entry name" value="Sigma70_r4_2"/>
    <property type="match status" value="1"/>
</dbReference>
<evidence type="ECO:0000313" key="8">
    <source>
        <dbReference type="EMBL" id="GIH09549.1"/>
    </source>
</evidence>
<evidence type="ECO:0000256" key="4">
    <source>
        <dbReference type="ARBA" id="ARBA00023125"/>
    </source>
</evidence>
<keyword evidence="3" id="KW-0731">Sigma factor</keyword>
<dbReference type="CDD" id="cd06171">
    <property type="entry name" value="Sigma70_r4"/>
    <property type="match status" value="1"/>
</dbReference>
<dbReference type="AlphaFoldDB" id="A0A8J3VJL6"/>
<proteinExistence type="inferred from homology"/>
<dbReference type="InterPro" id="IPR036388">
    <property type="entry name" value="WH-like_DNA-bd_sf"/>
</dbReference>
<organism evidence="8 9">
    <name type="scientific">Rhizocola hellebori</name>
    <dbReference type="NCBI Taxonomy" id="1392758"/>
    <lineage>
        <taxon>Bacteria</taxon>
        <taxon>Bacillati</taxon>
        <taxon>Actinomycetota</taxon>
        <taxon>Actinomycetes</taxon>
        <taxon>Micromonosporales</taxon>
        <taxon>Micromonosporaceae</taxon>
        <taxon>Rhizocola</taxon>
    </lineage>
</organism>
<feature type="domain" description="RNA polymerase sigma-70 region 2" evidence="6">
    <location>
        <begin position="18"/>
        <end position="76"/>
    </location>
</feature>
<dbReference type="PANTHER" id="PTHR43133:SF50">
    <property type="entry name" value="ECF RNA POLYMERASE SIGMA FACTOR SIGM"/>
    <property type="match status" value="1"/>
</dbReference>